<feature type="domain" description="GGDEF" evidence="2">
    <location>
        <begin position="285"/>
        <end position="419"/>
    </location>
</feature>
<proteinExistence type="predicted"/>
<feature type="domain" description="MHYT" evidence="3">
    <location>
        <begin position="8"/>
        <end position="200"/>
    </location>
</feature>
<feature type="transmembrane region" description="Helical" evidence="1">
    <location>
        <begin position="171"/>
        <end position="193"/>
    </location>
</feature>
<dbReference type="InterPro" id="IPR052163">
    <property type="entry name" value="DGC-Regulatory_Protein"/>
</dbReference>
<keyword evidence="1" id="KW-0812">Transmembrane</keyword>
<dbReference type="SMART" id="SM00267">
    <property type="entry name" value="GGDEF"/>
    <property type="match status" value="1"/>
</dbReference>
<keyword evidence="1" id="KW-0472">Membrane</keyword>
<dbReference type="SUPFAM" id="SSF55073">
    <property type="entry name" value="Nucleotide cyclase"/>
    <property type="match status" value="1"/>
</dbReference>
<organism evidence="4 5">
    <name type="scientific">Gracilibacillus salinarum</name>
    <dbReference type="NCBI Taxonomy" id="2932255"/>
    <lineage>
        <taxon>Bacteria</taxon>
        <taxon>Bacillati</taxon>
        <taxon>Bacillota</taxon>
        <taxon>Bacilli</taxon>
        <taxon>Bacillales</taxon>
        <taxon>Bacillaceae</taxon>
        <taxon>Gracilibacillus</taxon>
    </lineage>
</organism>
<accession>A0ABY4GKY3</accession>
<dbReference type="PANTHER" id="PTHR46663">
    <property type="entry name" value="DIGUANYLATE CYCLASE DGCT-RELATED"/>
    <property type="match status" value="1"/>
</dbReference>
<feature type="transmembrane region" description="Helical" evidence="1">
    <location>
        <begin position="107"/>
        <end position="132"/>
    </location>
</feature>
<dbReference type="NCBIfam" id="TIGR00254">
    <property type="entry name" value="GGDEF"/>
    <property type="match status" value="1"/>
</dbReference>
<evidence type="ECO:0000313" key="5">
    <source>
        <dbReference type="Proteomes" id="UP000831537"/>
    </source>
</evidence>
<dbReference type="PROSITE" id="PS50887">
    <property type="entry name" value="GGDEF"/>
    <property type="match status" value="1"/>
</dbReference>
<dbReference type="PANTHER" id="PTHR46663:SF2">
    <property type="entry name" value="GGDEF DOMAIN-CONTAINING PROTEIN"/>
    <property type="match status" value="1"/>
</dbReference>
<dbReference type="InterPro" id="IPR000160">
    <property type="entry name" value="GGDEF_dom"/>
</dbReference>
<evidence type="ECO:0000313" key="4">
    <source>
        <dbReference type="EMBL" id="UOQ84957.1"/>
    </source>
</evidence>
<dbReference type="Proteomes" id="UP000831537">
    <property type="component" value="Chromosome"/>
</dbReference>
<feature type="transmembrane region" description="Helical" evidence="1">
    <location>
        <begin position="221"/>
        <end position="241"/>
    </location>
</feature>
<feature type="transmembrane region" description="Helical" evidence="1">
    <location>
        <begin position="79"/>
        <end position="100"/>
    </location>
</feature>
<dbReference type="InterPro" id="IPR029787">
    <property type="entry name" value="Nucleotide_cyclase"/>
</dbReference>
<dbReference type="Gene3D" id="3.30.70.270">
    <property type="match status" value="1"/>
</dbReference>
<dbReference type="InterPro" id="IPR005330">
    <property type="entry name" value="MHYT_dom"/>
</dbReference>
<keyword evidence="1" id="KW-1133">Transmembrane helix</keyword>
<sequence>MTPIPFDYNYSLIIISILIAIFASFTTIELVGIARNAQHNTRKKWLITASFTMGIGIWTMHFTGMIASGIGDSQIRINLIATIVSFIVAMIGSLIAFRLIANRIASYAQLVLAGTVMGLAISSMHYIGMYAVEYNHYMEHNPGIVALSIVIGITGSTAALIIFNKVSDKHLYLFQLPIAIILGIAISSMHYVAMESFTLYNLPNQHHSIFPEVSSTIDSTIMINTLVIMSAVIFLITYTMGLRNKRLQLAMYDMAFHDSVTGLPNRYYFDQQFQRILETSKANHESFAILFLDLDNFKRINDEHEHGHDAGDRFLKQIGKSLSSLVGQEAVIARYGGDEFIIITQKTDKKGAETVANKITAAFDAPFIMDGKQQTTSFSIGISYFPQNGKDMETLIRQADKAMYVAKQKGKNQYTSYQSETPIDSSG</sequence>
<protein>
    <submittedName>
        <fullName evidence="4">Diguanylate cyclase</fullName>
        <ecNumber evidence="4">2.7.7.65</ecNumber>
    </submittedName>
</protein>
<keyword evidence="4" id="KW-0808">Transferase</keyword>
<keyword evidence="4" id="KW-0548">Nucleotidyltransferase</keyword>
<dbReference type="Pfam" id="PF03707">
    <property type="entry name" value="MHYT"/>
    <property type="match status" value="2"/>
</dbReference>
<evidence type="ECO:0000256" key="1">
    <source>
        <dbReference type="PROSITE-ProRule" id="PRU00244"/>
    </source>
</evidence>
<feature type="transmembrane region" description="Helical" evidence="1">
    <location>
        <begin position="144"/>
        <end position="164"/>
    </location>
</feature>
<evidence type="ECO:0000259" key="2">
    <source>
        <dbReference type="PROSITE" id="PS50887"/>
    </source>
</evidence>
<keyword evidence="5" id="KW-1185">Reference proteome</keyword>
<dbReference type="CDD" id="cd01949">
    <property type="entry name" value="GGDEF"/>
    <property type="match status" value="1"/>
</dbReference>
<dbReference type="GO" id="GO:0052621">
    <property type="term" value="F:diguanylate cyclase activity"/>
    <property type="evidence" value="ECO:0007669"/>
    <property type="project" value="UniProtKB-EC"/>
</dbReference>
<feature type="transmembrane region" description="Helical" evidence="1">
    <location>
        <begin position="12"/>
        <end position="33"/>
    </location>
</feature>
<dbReference type="PROSITE" id="PS50924">
    <property type="entry name" value="MHYT"/>
    <property type="match status" value="1"/>
</dbReference>
<reference evidence="4 5" key="1">
    <citation type="submission" date="2022-04" db="EMBL/GenBank/DDBJ databases">
        <title>Gracilibacillus sp. isolated from saltern.</title>
        <authorList>
            <person name="Won M."/>
            <person name="Lee C.-M."/>
            <person name="Woen H.-Y."/>
            <person name="Kwon S.-W."/>
        </authorList>
    </citation>
    <scope>NUCLEOTIDE SEQUENCE [LARGE SCALE GENOMIC DNA]</scope>
    <source>
        <strain evidence="4 5">SSPM10-3</strain>
    </source>
</reference>
<evidence type="ECO:0000259" key="3">
    <source>
        <dbReference type="PROSITE" id="PS50924"/>
    </source>
</evidence>
<dbReference type="InterPro" id="IPR043128">
    <property type="entry name" value="Rev_trsase/Diguanyl_cyclase"/>
</dbReference>
<dbReference type="EC" id="2.7.7.65" evidence="4"/>
<gene>
    <name evidence="4" type="ORF">MUN87_20285</name>
</gene>
<name>A0ABY4GKY3_9BACI</name>
<dbReference type="RefSeq" id="WP_244743499.1">
    <property type="nucleotide sequence ID" value="NZ_CP095071.1"/>
</dbReference>
<dbReference type="EMBL" id="CP095071">
    <property type="protein sequence ID" value="UOQ84957.1"/>
    <property type="molecule type" value="Genomic_DNA"/>
</dbReference>
<dbReference type="Pfam" id="PF00990">
    <property type="entry name" value="GGDEF"/>
    <property type="match status" value="1"/>
</dbReference>
<feature type="transmembrane region" description="Helical" evidence="1">
    <location>
        <begin position="45"/>
        <end position="67"/>
    </location>
</feature>